<comment type="caution">
    <text evidence="1">The sequence shown here is derived from an EMBL/GenBank/DDBJ whole genome shotgun (WGS) entry which is preliminary data.</text>
</comment>
<keyword evidence="2" id="KW-1185">Reference proteome</keyword>
<protein>
    <submittedName>
        <fullName evidence="1">Streptomycin adenylyltransferase</fullName>
    </submittedName>
</protein>
<dbReference type="AlphaFoldDB" id="A0A4R1Q3E7"/>
<dbReference type="EMBL" id="SLUI01000014">
    <property type="protein sequence ID" value="TCL35106.1"/>
    <property type="molecule type" value="Genomic_DNA"/>
</dbReference>
<dbReference type="InterPro" id="IPR043519">
    <property type="entry name" value="NT_sf"/>
</dbReference>
<proteinExistence type="predicted"/>
<gene>
    <name evidence="1" type="ORF">EV210_114126</name>
</gene>
<accession>A0A4R1Q3E7</accession>
<keyword evidence="1" id="KW-0548">Nucleotidyltransferase</keyword>
<dbReference type="Proteomes" id="UP000295063">
    <property type="component" value="Unassembled WGS sequence"/>
</dbReference>
<evidence type="ECO:0000313" key="1">
    <source>
        <dbReference type="EMBL" id="TCL35106.1"/>
    </source>
</evidence>
<organism evidence="1 2">
    <name type="scientific">Anaerospora hongkongensis</name>
    <dbReference type="NCBI Taxonomy" id="244830"/>
    <lineage>
        <taxon>Bacteria</taxon>
        <taxon>Bacillati</taxon>
        <taxon>Bacillota</taxon>
        <taxon>Negativicutes</taxon>
        <taxon>Selenomonadales</taxon>
        <taxon>Sporomusaceae</taxon>
        <taxon>Anaerospora</taxon>
    </lineage>
</organism>
<dbReference type="SUPFAM" id="SSF81301">
    <property type="entry name" value="Nucleotidyltransferase"/>
    <property type="match status" value="1"/>
</dbReference>
<name>A0A4R1Q3E7_9FIRM</name>
<keyword evidence="1" id="KW-0808">Transferase</keyword>
<dbReference type="RefSeq" id="WP_132082808.1">
    <property type="nucleotide sequence ID" value="NZ_SLUI01000014.1"/>
</dbReference>
<sequence length="263" mass="29771">MPLPIHLEFVNRVIAVLKDDTRILGIAAGGSWITDSMDAFSDIDLVIAVDSNDEREISNERLVIAEKFGRLLSGFTGEHVGEPRLIICLYGEPLLHVDLKFVALSDFAHRVEEPVILWERGAALSKKMEEEDSLYPRPSLQWIEDRFWVWIHYAGTKLGRGEIFEAIEMLSFLRVTVLGPLALMKNGCLPRGMRYIERDAIAEMPLFIETLSTHDAAGCATACKHAITLYQQLRNYHSTPDLIRRKEAEEQSISFLNAIISTF</sequence>
<dbReference type="GO" id="GO:0016779">
    <property type="term" value="F:nucleotidyltransferase activity"/>
    <property type="evidence" value="ECO:0007669"/>
    <property type="project" value="UniProtKB-KW"/>
</dbReference>
<reference evidence="1 2" key="1">
    <citation type="submission" date="2019-03" db="EMBL/GenBank/DDBJ databases">
        <title>Genomic Encyclopedia of Type Strains, Phase IV (KMG-IV): sequencing the most valuable type-strain genomes for metagenomic binning, comparative biology and taxonomic classification.</title>
        <authorList>
            <person name="Goeker M."/>
        </authorList>
    </citation>
    <scope>NUCLEOTIDE SEQUENCE [LARGE SCALE GENOMIC DNA]</scope>
    <source>
        <strain evidence="1 2">DSM 15969</strain>
    </source>
</reference>
<evidence type="ECO:0000313" key="2">
    <source>
        <dbReference type="Proteomes" id="UP000295063"/>
    </source>
</evidence>
<dbReference type="Gene3D" id="3.30.460.10">
    <property type="entry name" value="Beta Polymerase, domain 2"/>
    <property type="match status" value="1"/>
</dbReference>
<dbReference type="Gene3D" id="1.20.120.330">
    <property type="entry name" value="Nucleotidyltransferases domain 2"/>
    <property type="match status" value="1"/>
</dbReference>
<dbReference type="OrthoDB" id="7375008at2"/>